<dbReference type="EMBL" id="FNDI01000021">
    <property type="protein sequence ID" value="SDI65585.1"/>
    <property type="molecule type" value="Genomic_DNA"/>
</dbReference>
<dbReference type="RefSeq" id="WP_091785083.1">
    <property type="nucleotide sequence ID" value="NZ_FNDI01000021.1"/>
</dbReference>
<sequence length="100" mass="10105">MKAIAAALALVSLSAFAGPYGAAKQLPDGNMLMVVPRSPDCGGKAAAVIVGKDGEAVDHSCAIQQSAEGITVAFRNRAPITVRSDEAKLFAVPPVVAASQ</sequence>
<evidence type="ECO:0000313" key="2">
    <source>
        <dbReference type="EMBL" id="SDI65585.1"/>
    </source>
</evidence>
<evidence type="ECO:0000256" key="1">
    <source>
        <dbReference type="SAM" id="SignalP"/>
    </source>
</evidence>
<keyword evidence="3" id="KW-1185">Reference proteome</keyword>
<proteinExistence type="predicted"/>
<comment type="caution">
    <text evidence="2">The sequence shown here is derived from an EMBL/GenBank/DDBJ whole genome shotgun (WGS) entry which is preliminary data.</text>
</comment>
<name>A0A7Z7BD13_9BURK</name>
<feature type="chain" id="PRO_5030696843" evidence="1">
    <location>
        <begin position="18"/>
        <end position="100"/>
    </location>
</feature>
<reference evidence="2" key="1">
    <citation type="submission" date="2016-10" db="EMBL/GenBank/DDBJ databases">
        <authorList>
            <person name="Varghese N."/>
            <person name="Submissions S."/>
        </authorList>
    </citation>
    <scope>NUCLEOTIDE SEQUENCE [LARGE SCALE GENOMIC DNA]</scope>
    <source>
        <strain evidence="2">YR281</strain>
    </source>
</reference>
<gene>
    <name evidence="2" type="ORF">SAMN04487926_12170</name>
</gene>
<organism evidence="2 3">
    <name type="scientific">Paraburkholderia steynii</name>
    <dbReference type="NCBI Taxonomy" id="1245441"/>
    <lineage>
        <taxon>Bacteria</taxon>
        <taxon>Pseudomonadati</taxon>
        <taxon>Pseudomonadota</taxon>
        <taxon>Betaproteobacteria</taxon>
        <taxon>Burkholderiales</taxon>
        <taxon>Burkholderiaceae</taxon>
        <taxon>Paraburkholderia</taxon>
    </lineage>
</organism>
<dbReference type="Proteomes" id="UP000198900">
    <property type="component" value="Unassembled WGS sequence"/>
</dbReference>
<keyword evidence="1" id="KW-0732">Signal</keyword>
<evidence type="ECO:0000313" key="3">
    <source>
        <dbReference type="Proteomes" id="UP000198900"/>
    </source>
</evidence>
<accession>A0A7Z7BD13</accession>
<protein>
    <submittedName>
        <fullName evidence="2">Uncharacterized protein</fullName>
    </submittedName>
</protein>
<dbReference type="AlphaFoldDB" id="A0A7Z7BD13"/>
<feature type="signal peptide" evidence="1">
    <location>
        <begin position="1"/>
        <end position="17"/>
    </location>
</feature>